<comment type="caution">
    <text evidence="2">The sequence shown here is derived from an EMBL/GenBank/DDBJ whole genome shotgun (WGS) entry which is preliminary data.</text>
</comment>
<feature type="chain" id="PRO_5043879822" description="Lipoprotein" evidence="1">
    <location>
        <begin position="21"/>
        <end position="194"/>
    </location>
</feature>
<protein>
    <recommendedName>
        <fullName evidence="3">Lipoprotein</fullName>
    </recommendedName>
</protein>
<feature type="signal peptide" evidence="1">
    <location>
        <begin position="1"/>
        <end position="20"/>
    </location>
</feature>
<accession>A0AAW6R1M3</accession>
<evidence type="ECO:0008006" key="3">
    <source>
        <dbReference type="Google" id="ProtNLM"/>
    </source>
</evidence>
<name>A0AAW6R1M3_9GAMM</name>
<reference evidence="2" key="1">
    <citation type="journal article" date="2019" name="Int J Environ Res Public Health">
        <title>Characterization of Chromosome-Mediated BlaOXA-894 in Shewanella xiamenensis Isolated from Pig Wastewater.</title>
        <authorList>
            <person name="Zou H."/>
            <person name="Zhou Z."/>
            <person name="Xia H."/>
            <person name="Zhao Q."/>
            <person name="Li X."/>
        </authorList>
    </citation>
    <scope>NUCLEOTIDE SEQUENCE</scope>
    <source>
        <strain evidence="2">2015oxa</strain>
    </source>
</reference>
<dbReference type="EMBL" id="SUNE01000017">
    <property type="protein sequence ID" value="MDG5901751.1"/>
    <property type="molecule type" value="Genomic_DNA"/>
</dbReference>
<dbReference type="RefSeq" id="WP_144376331.1">
    <property type="nucleotide sequence ID" value="NZ_JBCASR010000010.1"/>
</dbReference>
<dbReference type="Proteomes" id="UP001152518">
    <property type="component" value="Unassembled WGS sequence"/>
</dbReference>
<dbReference type="PROSITE" id="PS51257">
    <property type="entry name" value="PROKAR_LIPOPROTEIN"/>
    <property type="match status" value="1"/>
</dbReference>
<gene>
    <name evidence="2" type="ORF">E2650_17985</name>
</gene>
<dbReference type="AlphaFoldDB" id="A0AAW6R1M3"/>
<organism evidence="2">
    <name type="scientific">Shewanella xiamenensis</name>
    <dbReference type="NCBI Taxonomy" id="332186"/>
    <lineage>
        <taxon>Bacteria</taxon>
        <taxon>Pseudomonadati</taxon>
        <taxon>Pseudomonadota</taxon>
        <taxon>Gammaproteobacteria</taxon>
        <taxon>Alteromonadales</taxon>
        <taxon>Shewanellaceae</taxon>
        <taxon>Shewanella</taxon>
    </lineage>
</organism>
<sequence>MLKIYIYMLIFAFISGCSSATITSTQHECAGYLNNELINFNVIDYYDNNSFNEKYKWDYSGISLASVKEKYSPLSKMLSNGRLSVSFKVQSDSKNWAITTLEIINYGKVLNKTFHGMILGLNEINDEMFLVVEGVKSKSFRFDHFIGEVVVPSHTPPLTNIKLSLVNVNGEIICSSTVANDLIYPKVETNIYHY</sequence>
<evidence type="ECO:0000313" key="2">
    <source>
        <dbReference type="EMBL" id="MDG5901751.1"/>
    </source>
</evidence>
<reference evidence="2" key="2">
    <citation type="submission" date="2019-04" db="EMBL/GenBank/DDBJ databases">
        <authorList>
            <person name="Zou H."/>
        </authorList>
    </citation>
    <scope>NUCLEOTIDE SEQUENCE</scope>
    <source>
        <strain evidence="2">2015oxa</strain>
    </source>
</reference>
<proteinExistence type="predicted"/>
<keyword evidence="1" id="KW-0732">Signal</keyword>
<evidence type="ECO:0000256" key="1">
    <source>
        <dbReference type="SAM" id="SignalP"/>
    </source>
</evidence>